<protein>
    <submittedName>
        <fullName evidence="1">Uncharacterized protein</fullName>
    </submittedName>
</protein>
<dbReference type="STRING" id="52441.SAMN05216302_10877"/>
<proteinExistence type="predicted"/>
<dbReference type="RefSeq" id="WP_090703844.1">
    <property type="nucleotide sequence ID" value="NZ_FOSP01000087.1"/>
</dbReference>
<sequence length="70" mass="7918">MPTLDWREEKAKLVIQSICRILTLPNIPQPVREELGGQALWNALKLFSNALEERLGGNEKNGHPHLCNCL</sequence>
<name>A0A1I4HLE9_9PROT</name>
<evidence type="ECO:0000313" key="2">
    <source>
        <dbReference type="Proteomes" id="UP000199533"/>
    </source>
</evidence>
<accession>A0A1I4HLE9</accession>
<evidence type="ECO:0000313" key="1">
    <source>
        <dbReference type="EMBL" id="SFL42236.1"/>
    </source>
</evidence>
<dbReference type="EMBL" id="FOSP01000087">
    <property type="protein sequence ID" value="SFL42236.1"/>
    <property type="molecule type" value="Genomic_DNA"/>
</dbReference>
<dbReference type="AlphaFoldDB" id="A0A1I4HLE9"/>
<dbReference type="OrthoDB" id="7064149at2"/>
<reference evidence="2" key="1">
    <citation type="submission" date="2016-10" db="EMBL/GenBank/DDBJ databases">
        <authorList>
            <person name="Varghese N."/>
            <person name="Submissions S."/>
        </authorList>
    </citation>
    <scope>NUCLEOTIDE SEQUENCE [LARGE SCALE GENOMIC DNA]</scope>
    <source>
        <strain evidence="2">Nm69</strain>
    </source>
</reference>
<gene>
    <name evidence="1" type="ORF">SAMN05216302_10877</name>
</gene>
<organism evidence="1 2">
    <name type="scientific">Nitrosomonas aestuarii</name>
    <dbReference type="NCBI Taxonomy" id="52441"/>
    <lineage>
        <taxon>Bacteria</taxon>
        <taxon>Pseudomonadati</taxon>
        <taxon>Pseudomonadota</taxon>
        <taxon>Betaproteobacteria</taxon>
        <taxon>Nitrosomonadales</taxon>
        <taxon>Nitrosomonadaceae</taxon>
        <taxon>Nitrosomonas</taxon>
    </lineage>
</organism>
<dbReference type="Proteomes" id="UP000199533">
    <property type="component" value="Unassembled WGS sequence"/>
</dbReference>
<keyword evidence="2" id="KW-1185">Reference proteome</keyword>